<evidence type="ECO:0000259" key="5">
    <source>
        <dbReference type="PROSITE" id="PS50222"/>
    </source>
</evidence>
<dbReference type="Gene3D" id="2.60.120.10">
    <property type="entry name" value="Jelly Rolls"/>
    <property type="match status" value="1"/>
</dbReference>
<evidence type="ECO:0000313" key="6">
    <source>
        <dbReference type="EMBL" id="KAJ8606323.1"/>
    </source>
</evidence>
<dbReference type="PROSITE" id="PS50042">
    <property type="entry name" value="CNMP_BINDING_3"/>
    <property type="match status" value="1"/>
</dbReference>
<feature type="transmembrane region" description="Helical" evidence="3">
    <location>
        <begin position="6"/>
        <end position="25"/>
    </location>
</feature>
<dbReference type="InterPro" id="IPR018247">
    <property type="entry name" value="EF_Hand_1_Ca_BS"/>
</dbReference>
<dbReference type="SMART" id="SM00054">
    <property type="entry name" value="EFh"/>
    <property type="match status" value="3"/>
</dbReference>
<comment type="caution">
    <text evidence="6">The sequence shown here is derived from an EMBL/GenBank/DDBJ whole genome shotgun (WGS) entry which is preliminary data.</text>
</comment>
<dbReference type="PANTHER" id="PTHR23050">
    <property type="entry name" value="CALCIUM BINDING PROTEIN"/>
    <property type="match status" value="1"/>
</dbReference>
<dbReference type="InterPro" id="IPR018490">
    <property type="entry name" value="cNMP-bd_dom_sf"/>
</dbReference>
<feature type="transmembrane region" description="Helical" evidence="3">
    <location>
        <begin position="427"/>
        <end position="446"/>
    </location>
</feature>
<evidence type="ECO:0008006" key="8">
    <source>
        <dbReference type="Google" id="ProtNLM"/>
    </source>
</evidence>
<dbReference type="SUPFAM" id="SSF47473">
    <property type="entry name" value="EF-hand"/>
    <property type="match status" value="1"/>
</dbReference>
<feature type="transmembrane region" description="Helical" evidence="3">
    <location>
        <begin position="251"/>
        <end position="272"/>
    </location>
</feature>
<dbReference type="InterPro" id="IPR050145">
    <property type="entry name" value="Centrin_CML-like"/>
</dbReference>
<dbReference type="PROSITE" id="PS00018">
    <property type="entry name" value="EF_HAND_1"/>
    <property type="match status" value="3"/>
</dbReference>
<reference evidence="6" key="1">
    <citation type="submission" date="2023-01" db="EMBL/GenBank/DDBJ databases">
        <title>Metagenome sequencing of chrysophaentin producing Chrysophaeum taylorii.</title>
        <authorList>
            <person name="Davison J."/>
            <person name="Bewley C."/>
        </authorList>
    </citation>
    <scope>NUCLEOTIDE SEQUENCE</scope>
    <source>
        <strain evidence="6">NIES-1699</strain>
    </source>
</reference>
<feature type="domain" description="EF-hand" evidence="5">
    <location>
        <begin position="989"/>
        <end position="1016"/>
    </location>
</feature>
<keyword evidence="3" id="KW-0472">Membrane</keyword>
<dbReference type="InterPro" id="IPR011992">
    <property type="entry name" value="EF-hand-dom_pair"/>
</dbReference>
<dbReference type="PROSITE" id="PS50222">
    <property type="entry name" value="EF_HAND_2"/>
    <property type="match status" value="3"/>
</dbReference>
<keyword evidence="7" id="KW-1185">Reference proteome</keyword>
<gene>
    <name evidence="6" type="ORF">CTAYLR_010371</name>
</gene>
<dbReference type="Proteomes" id="UP001230188">
    <property type="component" value="Unassembled WGS sequence"/>
</dbReference>
<dbReference type="InterPro" id="IPR014710">
    <property type="entry name" value="RmlC-like_jellyroll"/>
</dbReference>
<sequence length="1052" mass="119807">MEDIERVYTTGVVVLFALICLSIAFETLQEHLVEHTRQNFKVVLSSLFSELTVLGFVSLCMFVTLKIPYIETLSEDLFHEKSELGEISEILHMVLFLVMLVHIFQVCFLVFASGEGAKRMKNTEADCIDIETITKAYINELVEEKTWQKRVHDVFFEWQTKAFARLQYAAIRHGFTSAKEVEMPDPDTDIGDHHHRRKPLESTPNFDFSEYVLILTGLMTAELIEVPVSTWVSLQVILILTWVYLLEADNFPHEALVIGCELFLCLVVLFTWRKLRQIKWYITPRSLFMEAERMAHEKLKEMEEERREQRDSATSDIEMMTTMQEMTASSSSHDLLTPTEETALLMGTRRRASTTYYSRHTLHTYKYGPAELHAHGFLSDEEHEELFWFREPEFVPWILRLVLLVQAICVSSSWCLMKQLEGGVLEAVRLVLFCTVLPAILIIFLLPNVVEDYVIVTSVAPFKRPMTIAQVVRRQKLIRSFRSLQLGAIMMQYEDSSSNQHIHHKLTKPFSDAETIASLAVRAKNFGLIDGALREWSHPKESDQPQARFRDRLEHMPIERRIQFRHQMGWLLGEVEPRPSSSREDTIVLSLQASQLFSGINADALIKAVASATYKRYPAQVLIVGKDVLPRDSDFLGVVAFGSAFVGGGNGAIQLRDPRHDLELVNELSLLKDNKKGNWTSLRAATECTICHIDVAKLKADLPEEEVALLEERAQHASDSLKGQFKLQCLRQLAPEQFSILNGFTPDELAALAIELWRFEYDEEEFVARDEEVAIHVYFVAKAHLSISLGSRKNPQILGEIHVGGIMGEGLLKSTSTHVDERGHPVLSKRTADVVAGVDGTVVFALPKYRCEPFRDKILQNARAELIRRQRANESLKELHQQEVKSTISKLTPRQHIEQWSLFSVFDRDGDGTISRDEIDAFLSKVGFAVKTQGSIKQIQKSIHAFGDTITFAAFATWILKQQRQAEEKFKGHPEHGQRQGLTTLQSIMFDLLDQDKSGEITLFELQAMTRTLGEEFSLDELQIILLDSDKSGDGKLDKEEFAQLLDNVGIS</sequence>
<dbReference type="CDD" id="cd00051">
    <property type="entry name" value="EFh"/>
    <property type="match status" value="2"/>
</dbReference>
<accession>A0AAD7XR57</accession>
<feature type="transmembrane region" description="Helical" evidence="3">
    <location>
        <begin position="46"/>
        <end position="70"/>
    </location>
</feature>
<feature type="domain" description="EF-hand" evidence="5">
    <location>
        <begin position="1017"/>
        <end position="1052"/>
    </location>
</feature>
<protein>
    <recommendedName>
        <fullName evidence="8">Calmodulin</fullName>
    </recommendedName>
</protein>
<dbReference type="InterPro" id="IPR000595">
    <property type="entry name" value="cNMP-bd_dom"/>
</dbReference>
<keyword evidence="3" id="KW-1133">Transmembrane helix</keyword>
<dbReference type="Gene3D" id="1.10.238.10">
    <property type="entry name" value="EF-hand"/>
    <property type="match status" value="2"/>
</dbReference>
<feature type="transmembrane region" description="Helical" evidence="3">
    <location>
        <begin position="90"/>
        <end position="112"/>
    </location>
</feature>
<organism evidence="6 7">
    <name type="scientific">Chrysophaeum taylorii</name>
    <dbReference type="NCBI Taxonomy" id="2483200"/>
    <lineage>
        <taxon>Eukaryota</taxon>
        <taxon>Sar</taxon>
        <taxon>Stramenopiles</taxon>
        <taxon>Ochrophyta</taxon>
        <taxon>Pelagophyceae</taxon>
        <taxon>Pelagomonadales</taxon>
        <taxon>Pelagomonadaceae</taxon>
        <taxon>Chrysophaeum</taxon>
    </lineage>
</organism>
<evidence type="ECO:0000313" key="7">
    <source>
        <dbReference type="Proteomes" id="UP001230188"/>
    </source>
</evidence>
<dbReference type="Pfam" id="PF13499">
    <property type="entry name" value="EF-hand_7"/>
    <property type="match status" value="1"/>
</dbReference>
<dbReference type="Pfam" id="PF13405">
    <property type="entry name" value="EF-hand_6"/>
    <property type="match status" value="1"/>
</dbReference>
<proteinExistence type="predicted"/>
<feature type="domain" description="EF-hand" evidence="5">
    <location>
        <begin position="902"/>
        <end position="929"/>
    </location>
</feature>
<evidence type="ECO:0000259" key="4">
    <source>
        <dbReference type="PROSITE" id="PS50042"/>
    </source>
</evidence>
<evidence type="ECO:0000256" key="1">
    <source>
        <dbReference type="ARBA" id="ARBA00022737"/>
    </source>
</evidence>
<name>A0AAD7XR57_9STRA</name>
<dbReference type="AlphaFoldDB" id="A0AAD7XR57"/>
<evidence type="ECO:0000256" key="2">
    <source>
        <dbReference type="ARBA" id="ARBA00022837"/>
    </source>
</evidence>
<dbReference type="SUPFAM" id="SSF51206">
    <property type="entry name" value="cAMP-binding domain-like"/>
    <property type="match status" value="1"/>
</dbReference>
<feature type="transmembrane region" description="Helical" evidence="3">
    <location>
        <begin position="223"/>
        <end position="245"/>
    </location>
</feature>
<dbReference type="EMBL" id="JAQMWT010000280">
    <property type="protein sequence ID" value="KAJ8606323.1"/>
    <property type="molecule type" value="Genomic_DNA"/>
</dbReference>
<keyword evidence="1" id="KW-0677">Repeat</keyword>
<dbReference type="GO" id="GO:0005509">
    <property type="term" value="F:calcium ion binding"/>
    <property type="evidence" value="ECO:0007669"/>
    <property type="project" value="InterPro"/>
</dbReference>
<dbReference type="InterPro" id="IPR002048">
    <property type="entry name" value="EF_hand_dom"/>
</dbReference>
<feature type="domain" description="Cyclic nucleotide-binding" evidence="4">
    <location>
        <begin position="740"/>
        <end position="836"/>
    </location>
</feature>
<keyword evidence="3" id="KW-0812">Transmembrane</keyword>
<evidence type="ECO:0000256" key="3">
    <source>
        <dbReference type="SAM" id="Phobius"/>
    </source>
</evidence>
<keyword evidence="2" id="KW-0106">Calcium</keyword>